<dbReference type="GO" id="GO:0016020">
    <property type="term" value="C:membrane"/>
    <property type="evidence" value="ECO:0007669"/>
    <property type="project" value="UniProtKB-SubCell"/>
</dbReference>
<evidence type="ECO:0000313" key="6">
    <source>
        <dbReference type="EMBL" id="MCM6772016.1"/>
    </source>
</evidence>
<gene>
    <name evidence="6" type="ORF">NDR86_00845</name>
</gene>
<keyword evidence="2 5" id="KW-0812">Transmembrane</keyword>
<feature type="transmembrane region" description="Helical" evidence="5">
    <location>
        <begin position="217"/>
        <end position="241"/>
    </location>
</feature>
<proteinExistence type="predicted"/>
<dbReference type="Gene3D" id="1.50.10.150">
    <property type="entry name" value="Voltage-dependent anion channel"/>
    <property type="match status" value="1"/>
</dbReference>
<comment type="caution">
    <text evidence="6">The sequence shown here is derived from an EMBL/GenBank/DDBJ whole genome shotgun (WGS) entry which is preliminary data.</text>
</comment>
<dbReference type="Pfam" id="PF03595">
    <property type="entry name" value="SLAC1"/>
    <property type="match status" value="1"/>
</dbReference>
<dbReference type="RefSeq" id="WP_251908895.1">
    <property type="nucleotide sequence ID" value="NZ_JAMRXG010000001.1"/>
</dbReference>
<feature type="transmembrane region" description="Helical" evidence="5">
    <location>
        <begin position="96"/>
        <end position="116"/>
    </location>
</feature>
<feature type="transmembrane region" description="Helical" evidence="5">
    <location>
        <begin position="253"/>
        <end position="272"/>
    </location>
</feature>
<dbReference type="GO" id="GO:0055085">
    <property type="term" value="P:transmembrane transport"/>
    <property type="evidence" value="ECO:0007669"/>
    <property type="project" value="InterPro"/>
</dbReference>
<evidence type="ECO:0000256" key="1">
    <source>
        <dbReference type="ARBA" id="ARBA00004141"/>
    </source>
</evidence>
<dbReference type="Proteomes" id="UP001139157">
    <property type="component" value="Unassembled WGS sequence"/>
</dbReference>
<reference evidence="6" key="1">
    <citation type="submission" date="2022-06" db="EMBL/GenBank/DDBJ databases">
        <title>Novel species in genus nocardia.</title>
        <authorList>
            <person name="Li F."/>
        </authorList>
    </citation>
    <scope>NUCLEOTIDE SEQUENCE</scope>
    <source>
        <strain evidence="6">CDC141</strain>
    </source>
</reference>
<evidence type="ECO:0000256" key="5">
    <source>
        <dbReference type="SAM" id="Phobius"/>
    </source>
</evidence>
<evidence type="ECO:0000256" key="4">
    <source>
        <dbReference type="ARBA" id="ARBA00023136"/>
    </source>
</evidence>
<feature type="transmembrane region" description="Helical" evidence="5">
    <location>
        <begin position="12"/>
        <end position="31"/>
    </location>
</feature>
<name>A0A9X2IWL7_9NOCA</name>
<dbReference type="InterPro" id="IPR038665">
    <property type="entry name" value="Voltage-dep_anion_channel_sf"/>
</dbReference>
<feature type="transmembrane region" description="Helical" evidence="5">
    <location>
        <begin position="152"/>
        <end position="175"/>
    </location>
</feature>
<feature type="transmembrane region" description="Helical" evidence="5">
    <location>
        <begin position="71"/>
        <end position="90"/>
    </location>
</feature>
<evidence type="ECO:0000313" key="7">
    <source>
        <dbReference type="Proteomes" id="UP001139157"/>
    </source>
</evidence>
<protein>
    <recommendedName>
        <fullName evidence="8">Tellurite resistance protein TehA-like permease</fullName>
    </recommendedName>
</protein>
<evidence type="ECO:0000256" key="3">
    <source>
        <dbReference type="ARBA" id="ARBA00022989"/>
    </source>
</evidence>
<feature type="transmembrane region" description="Helical" evidence="5">
    <location>
        <begin position="123"/>
        <end position="146"/>
    </location>
</feature>
<organism evidence="6 7">
    <name type="scientific">Nocardia pulmonis</name>
    <dbReference type="NCBI Taxonomy" id="2951408"/>
    <lineage>
        <taxon>Bacteria</taxon>
        <taxon>Bacillati</taxon>
        <taxon>Actinomycetota</taxon>
        <taxon>Actinomycetes</taxon>
        <taxon>Mycobacteriales</taxon>
        <taxon>Nocardiaceae</taxon>
        <taxon>Nocardia</taxon>
    </lineage>
</organism>
<keyword evidence="7" id="KW-1185">Reference proteome</keyword>
<dbReference type="AlphaFoldDB" id="A0A9X2IWL7"/>
<feature type="transmembrane region" description="Helical" evidence="5">
    <location>
        <begin position="278"/>
        <end position="300"/>
    </location>
</feature>
<keyword evidence="3 5" id="KW-1133">Transmembrane helix</keyword>
<accession>A0A9X2IWL7</accession>
<dbReference type="InterPro" id="IPR004695">
    <property type="entry name" value="SLAC1/Mae1/Ssu1/TehA"/>
</dbReference>
<evidence type="ECO:0008006" key="8">
    <source>
        <dbReference type="Google" id="ProtNLM"/>
    </source>
</evidence>
<feature type="transmembrane region" description="Helical" evidence="5">
    <location>
        <begin position="187"/>
        <end position="205"/>
    </location>
</feature>
<sequence>MAQRWWRDLPPAAGWFVMATATLSIGLRPIGLEPLSAIGLVLAGGAWLLLAADFALRLLSDRQRWRGAADSPPALTAVAATTVLGAGLALAGWPVAAGAALLLAIAVWPLLLTFVIRHGGARIPGAAFLVCVCTQGIAVLALTLASAERARWLDWVGLVFWCGGVGLAAAAFARFDLRQVWTGRGDQWVAAGALAISALAAAELLGADHWTGGAQQALRVFTLALVALDLIGYVLLLLAEIVRPRPDHDIRRWATVFPLGMTAVAVRAAAVATGVPGLSALGTILLLIAGAAWLYTCGALPGERIRPNRPSSLPSGPRRRNL</sequence>
<feature type="transmembrane region" description="Helical" evidence="5">
    <location>
        <begin position="37"/>
        <end position="59"/>
    </location>
</feature>
<comment type="subcellular location">
    <subcellularLocation>
        <location evidence="1">Membrane</location>
        <topology evidence="1">Multi-pass membrane protein</topology>
    </subcellularLocation>
</comment>
<keyword evidence="4 5" id="KW-0472">Membrane</keyword>
<dbReference type="EMBL" id="JAMRXG010000001">
    <property type="protein sequence ID" value="MCM6772016.1"/>
    <property type="molecule type" value="Genomic_DNA"/>
</dbReference>
<evidence type="ECO:0000256" key="2">
    <source>
        <dbReference type="ARBA" id="ARBA00022692"/>
    </source>
</evidence>